<dbReference type="GO" id="GO:0051258">
    <property type="term" value="P:protein polymerization"/>
    <property type="evidence" value="ECO:0007669"/>
    <property type="project" value="UniProtKB-ARBA"/>
</dbReference>
<evidence type="ECO:0000256" key="1">
    <source>
        <dbReference type="ARBA" id="ARBA00004413"/>
    </source>
</evidence>
<keyword evidence="5" id="KW-0472">Membrane</keyword>
<sequence>MEERMKKYRQLSPERAKVWTEKSPKYVQQQPQKNDGKVPVVYYLCRNQRLEHPHFMEVPLSSPDGLYLRDVIERFNVLRGRGMASSYSWSCKRSYKNRFVWHDLCEDDLILPAHGNEYVLKGSELCEESNSGHCSPAKNDRLSNPKVLPEPSSSRSQDNSFPSSSTDERCSKNYCKGEPSVPIPGSLNVTPESRSANCSSCNGSLRLKESKINNTVGLADASNQTQENGSRANAPRDTCRKGVSTTNESADICMARHSAAPAPSSKGGRTDTLISLIRSDVSKLSSFKTLESEEGRVSSAKLKPSNMLMQLISCGSVSVADHRFGLIHTYKSRLCLGKLDCLKRNQRLMGLEDEEYFCGSWMEPTLPKERVPPALKRSSFAAERTNGDAVEDKKEPSSTRSKCMGHSTKASLNNNLPNNESIRSPLSESPRTSSEGEDTSRTIASGISPSGRKRITELSQERNIPRG</sequence>
<dbReference type="OrthoDB" id="1280899at2759"/>
<dbReference type="GO" id="GO:0090708">
    <property type="term" value="P:specification of plant organ axis polarity"/>
    <property type="evidence" value="ECO:0007669"/>
    <property type="project" value="UniProtKB-ARBA"/>
</dbReference>
<reference evidence="11" key="1">
    <citation type="submission" date="2016-11" db="EMBL/GenBank/DDBJ databases">
        <title>The genome of Nicotiana attenuata.</title>
        <authorList>
            <person name="Xu S."/>
            <person name="Brockmoeller T."/>
            <person name="Gaquerel E."/>
            <person name="Navarro A."/>
            <person name="Kuhl H."/>
            <person name="Gase K."/>
            <person name="Ling Z."/>
            <person name="Zhou W."/>
            <person name="Kreitzer C."/>
            <person name="Stanke M."/>
            <person name="Tang H."/>
            <person name="Lyons E."/>
            <person name="Pandey P."/>
            <person name="Pandey S.P."/>
            <person name="Timmermann B."/>
            <person name="Baldwin I.T."/>
        </authorList>
    </citation>
    <scope>NUCLEOTIDE SEQUENCE [LARGE SCALE GENOMIC DNA]</scope>
    <source>
        <strain evidence="11">UT</strain>
    </source>
</reference>
<dbReference type="STRING" id="49451.A0A1J6KCB5"/>
<comment type="similarity">
    <text evidence="7">Belongs to the SOSEKI family.</text>
</comment>
<dbReference type="InterPro" id="IPR048351">
    <property type="entry name" value="SOK_DIX"/>
</dbReference>
<dbReference type="KEGG" id="nau:109220136"/>
<feature type="compositionally biased region" description="Basic and acidic residues" evidence="9">
    <location>
        <begin position="454"/>
        <end position="467"/>
    </location>
</feature>
<feature type="compositionally biased region" description="Polar residues" evidence="9">
    <location>
        <begin position="151"/>
        <end position="165"/>
    </location>
</feature>
<keyword evidence="3" id="KW-1003">Cell membrane</keyword>
<feature type="domain" description="SOSEKI DIX-like" evidence="10">
    <location>
        <begin position="38"/>
        <end position="125"/>
    </location>
</feature>
<comment type="caution">
    <text evidence="11">The sequence shown here is derived from an EMBL/GenBank/DDBJ whole genome shotgun (WGS) entry which is preliminary data.</text>
</comment>
<keyword evidence="2" id="KW-0217">Developmental protein</keyword>
<dbReference type="GO" id="GO:0051302">
    <property type="term" value="P:regulation of cell division"/>
    <property type="evidence" value="ECO:0007669"/>
    <property type="project" value="UniProtKB-ARBA"/>
</dbReference>
<dbReference type="GO" id="GO:2000067">
    <property type="term" value="P:regulation of root morphogenesis"/>
    <property type="evidence" value="ECO:0007669"/>
    <property type="project" value="UniProtKB-ARBA"/>
</dbReference>
<evidence type="ECO:0000313" key="11">
    <source>
        <dbReference type="EMBL" id="OIT20459.1"/>
    </source>
</evidence>
<feature type="region of interest" description="Disordered" evidence="9">
    <location>
        <begin position="219"/>
        <end position="243"/>
    </location>
</feature>
<protein>
    <submittedName>
        <fullName evidence="11">Protein upstream of flc</fullName>
    </submittedName>
</protein>
<feature type="compositionally biased region" description="Polar residues" evidence="9">
    <location>
        <begin position="408"/>
        <end position="433"/>
    </location>
</feature>
<dbReference type="AlphaFoldDB" id="A0A1J6KCB5"/>
<proteinExistence type="inferred from homology"/>
<feature type="compositionally biased region" description="Polar residues" evidence="9">
    <location>
        <begin position="219"/>
        <end position="231"/>
    </location>
</feature>
<accession>A0A1J6KCB5</accession>
<evidence type="ECO:0000313" key="12">
    <source>
        <dbReference type="Proteomes" id="UP000187609"/>
    </source>
</evidence>
<evidence type="ECO:0000256" key="3">
    <source>
        <dbReference type="ARBA" id="ARBA00022475"/>
    </source>
</evidence>
<evidence type="ECO:0000256" key="2">
    <source>
        <dbReference type="ARBA" id="ARBA00022473"/>
    </source>
</evidence>
<dbReference type="PANTHER" id="PTHR31083">
    <property type="entry name" value="UPSTREAM OF FLC PROTEIN (DUF966)"/>
    <property type="match status" value="1"/>
</dbReference>
<keyword evidence="12" id="KW-1185">Reference proteome</keyword>
<evidence type="ECO:0000256" key="7">
    <source>
        <dbReference type="ARBA" id="ARBA00024211"/>
    </source>
</evidence>
<feature type="region of interest" description="Disordered" evidence="9">
    <location>
        <begin position="380"/>
        <end position="467"/>
    </location>
</feature>
<comment type="subcellular location">
    <subcellularLocation>
        <location evidence="1">Cell membrane</location>
        <topology evidence="1">Peripheral membrane protein</topology>
        <orientation evidence="1">Cytoplasmic side</orientation>
    </subcellularLocation>
</comment>
<dbReference type="OMA" id="LDCITRN"/>
<organism evidence="11 12">
    <name type="scientific">Nicotiana attenuata</name>
    <name type="common">Coyote tobacco</name>
    <dbReference type="NCBI Taxonomy" id="49451"/>
    <lineage>
        <taxon>Eukaryota</taxon>
        <taxon>Viridiplantae</taxon>
        <taxon>Streptophyta</taxon>
        <taxon>Embryophyta</taxon>
        <taxon>Tracheophyta</taxon>
        <taxon>Spermatophyta</taxon>
        <taxon>Magnoliopsida</taxon>
        <taxon>eudicotyledons</taxon>
        <taxon>Gunneridae</taxon>
        <taxon>Pentapetalae</taxon>
        <taxon>asterids</taxon>
        <taxon>lamiids</taxon>
        <taxon>Solanales</taxon>
        <taxon>Solanaceae</taxon>
        <taxon>Nicotianoideae</taxon>
        <taxon>Nicotianeae</taxon>
        <taxon>Nicotiana</taxon>
    </lineage>
</organism>
<dbReference type="Proteomes" id="UP000187609">
    <property type="component" value="Unassembled WGS sequence"/>
</dbReference>
<evidence type="ECO:0000256" key="4">
    <source>
        <dbReference type="ARBA" id="ARBA00022618"/>
    </source>
</evidence>
<name>A0A1J6KCB5_NICAT</name>
<dbReference type="InterPro" id="IPR010369">
    <property type="entry name" value="SOK"/>
</dbReference>
<dbReference type="PIRSF" id="PIRSF031043">
    <property type="entry name" value="UCP031043"/>
    <property type="match status" value="1"/>
</dbReference>
<dbReference type="GO" id="GO:0051301">
    <property type="term" value="P:cell division"/>
    <property type="evidence" value="ECO:0007669"/>
    <property type="project" value="UniProtKB-KW"/>
</dbReference>
<dbReference type="PANTHER" id="PTHR31083:SF23">
    <property type="entry name" value="PROTEIN UPSTREAM OF FLC-LIKE"/>
    <property type="match status" value="1"/>
</dbReference>
<comment type="subunit">
    <text evidence="8">Homodimer. Forms long polymer filaments with other SOKs proteins polymers (e.g. SOK1, SOK2, SOK3 and SOK4) crucial for polar localization and biological activity. Binds to ANGUSTIFOLIA (AN).</text>
</comment>
<dbReference type="Pfam" id="PF06136">
    <property type="entry name" value="SOK"/>
    <property type="match status" value="1"/>
</dbReference>
<keyword evidence="6" id="KW-0131">Cell cycle</keyword>
<feature type="region of interest" description="Disordered" evidence="9">
    <location>
        <begin position="130"/>
        <end position="173"/>
    </location>
</feature>
<dbReference type="GO" id="GO:0005886">
    <property type="term" value="C:plasma membrane"/>
    <property type="evidence" value="ECO:0007669"/>
    <property type="project" value="UniProtKB-SubCell"/>
</dbReference>
<evidence type="ECO:0000256" key="9">
    <source>
        <dbReference type="SAM" id="MobiDB-lite"/>
    </source>
</evidence>
<evidence type="ECO:0000256" key="6">
    <source>
        <dbReference type="ARBA" id="ARBA00023306"/>
    </source>
</evidence>
<dbReference type="SMR" id="A0A1J6KCB5"/>
<dbReference type="EMBL" id="MJEQ01005262">
    <property type="protein sequence ID" value="OIT20459.1"/>
    <property type="molecule type" value="Genomic_DNA"/>
</dbReference>
<evidence type="ECO:0000256" key="5">
    <source>
        <dbReference type="ARBA" id="ARBA00023136"/>
    </source>
</evidence>
<dbReference type="GeneID" id="109220136"/>
<evidence type="ECO:0000256" key="8">
    <source>
        <dbReference type="ARBA" id="ARBA00046534"/>
    </source>
</evidence>
<evidence type="ECO:0000259" key="10">
    <source>
        <dbReference type="Pfam" id="PF06136"/>
    </source>
</evidence>
<gene>
    <name evidence="11" type="primary">UFC_3</name>
    <name evidence="11" type="ORF">A4A49_37750</name>
</gene>
<dbReference type="InterPro" id="IPR021182">
    <property type="entry name" value="SOK_magnoliopsida"/>
</dbReference>
<keyword evidence="4" id="KW-0132">Cell division</keyword>
<dbReference type="Gramene" id="OIT20459">
    <property type="protein sequence ID" value="OIT20459"/>
    <property type="gene ID" value="A4A49_37750"/>
</dbReference>